<proteinExistence type="predicted"/>
<feature type="compositionally biased region" description="Low complexity" evidence="1">
    <location>
        <begin position="119"/>
        <end position="139"/>
    </location>
</feature>
<feature type="domain" description="SPOR" evidence="3">
    <location>
        <begin position="267"/>
        <end position="344"/>
    </location>
</feature>
<dbReference type="Proteomes" id="UP000786875">
    <property type="component" value="Unassembled WGS sequence"/>
</dbReference>
<keyword evidence="5" id="KW-1185">Reference proteome</keyword>
<evidence type="ECO:0000256" key="1">
    <source>
        <dbReference type="SAM" id="MobiDB-lite"/>
    </source>
</evidence>
<comment type="caution">
    <text evidence="4">The sequence shown here is derived from an EMBL/GenBank/DDBJ whole genome shotgun (WGS) entry which is preliminary data.</text>
</comment>
<evidence type="ECO:0000313" key="4">
    <source>
        <dbReference type="EMBL" id="MBT0727317.1"/>
    </source>
</evidence>
<dbReference type="Gene3D" id="3.30.70.1070">
    <property type="entry name" value="Sporulation related repeat"/>
    <property type="match status" value="1"/>
</dbReference>
<accession>A0ABS5T5B0</accession>
<evidence type="ECO:0000259" key="3">
    <source>
        <dbReference type="PROSITE" id="PS51724"/>
    </source>
</evidence>
<dbReference type="InterPro" id="IPR007730">
    <property type="entry name" value="SPOR-like_dom"/>
</dbReference>
<feature type="transmembrane region" description="Helical" evidence="2">
    <location>
        <begin position="38"/>
        <end position="58"/>
    </location>
</feature>
<dbReference type="PROSITE" id="PS51724">
    <property type="entry name" value="SPOR"/>
    <property type="match status" value="1"/>
</dbReference>
<sequence>MDDFQPEDELKPDTSDRPAPRGKKPVSSSKLPISKQHIMIAVGILVLLLLVLGIGSAMNGPSKSTPEASGQGSERNIDLSTNSSTDNASNTATAQQSAATPSQTDAPAPPSAEATSVPTSSTVDTNAAASATTNTPSTDQTAAITLPVGAATLDRSAKLGSQPQVTQQFAATAPTPPVHRVPSEQRLRPKAPVTHAEPREPVHRSEGRYTVPEHHEIVSHRPPESENTVAKKAVAPKPPVRKAEREAVATTSHPTKALPAPVVSQEVSSGKGYTLQLSAASREDTLNAWAKQQNLSSYHVYKTSRDGQAWYVLTTGSYQTPAEAKSAISSLPEAVKAKGPWVKPMSQVRKESAQ</sequence>
<dbReference type="SUPFAM" id="SSF110997">
    <property type="entry name" value="Sporulation related repeat"/>
    <property type="match status" value="1"/>
</dbReference>
<reference evidence="4 5" key="1">
    <citation type="submission" date="2020-04" db="EMBL/GenBank/DDBJ databases">
        <title>Genome sequencing of Rosenbergiella species.</title>
        <authorList>
            <person name="Alvarez-Perez S."/>
            <person name="Lievens B."/>
        </authorList>
    </citation>
    <scope>NUCLEOTIDE SEQUENCE [LARGE SCALE GENOMIC DNA]</scope>
    <source>
        <strain evidence="4 5">CdVSA20.1</strain>
    </source>
</reference>
<dbReference type="Pfam" id="PF05036">
    <property type="entry name" value="SPOR"/>
    <property type="match status" value="1"/>
</dbReference>
<name>A0ABS5T5B0_9GAMM</name>
<dbReference type="EMBL" id="JABBFO010000006">
    <property type="protein sequence ID" value="MBT0727317.1"/>
    <property type="molecule type" value="Genomic_DNA"/>
</dbReference>
<feature type="region of interest" description="Disordered" evidence="1">
    <location>
        <begin position="61"/>
        <end position="142"/>
    </location>
</feature>
<feature type="compositionally biased region" description="Low complexity" evidence="1">
    <location>
        <begin position="80"/>
        <end position="106"/>
    </location>
</feature>
<dbReference type="RefSeq" id="WP_214213381.1">
    <property type="nucleotide sequence ID" value="NZ_JABBFO010000006.1"/>
</dbReference>
<feature type="compositionally biased region" description="Basic and acidic residues" evidence="1">
    <location>
        <begin position="8"/>
        <end position="19"/>
    </location>
</feature>
<feature type="compositionally biased region" description="Polar residues" evidence="1">
    <location>
        <begin position="159"/>
        <end position="170"/>
    </location>
</feature>
<feature type="compositionally biased region" description="Polar residues" evidence="1">
    <location>
        <begin position="61"/>
        <end position="74"/>
    </location>
</feature>
<protein>
    <submittedName>
        <fullName evidence="4">SPOR domain-containing protein</fullName>
    </submittedName>
</protein>
<evidence type="ECO:0000313" key="5">
    <source>
        <dbReference type="Proteomes" id="UP000786875"/>
    </source>
</evidence>
<organism evidence="4 5">
    <name type="scientific">Rosenbergiella australiborealis</name>
    <dbReference type="NCBI Taxonomy" id="1544696"/>
    <lineage>
        <taxon>Bacteria</taxon>
        <taxon>Pseudomonadati</taxon>
        <taxon>Pseudomonadota</taxon>
        <taxon>Gammaproteobacteria</taxon>
        <taxon>Enterobacterales</taxon>
        <taxon>Erwiniaceae</taxon>
        <taxon>Rosenbergiella</taxon>
    </lineage>
</organism>
<keyword evidence="2" id="KW-0812">Transmembrane</keyword>
<gene>
    <name evidence="4" type="ORF">HGT73_07950</name>
</gene>
<dbReference type="InterPro" id="IPR036680">
    <property type="entry name" value="SPOR-like_sf"/>
</dbReference>
<keyword evidence="2" id="KW-0472">Membrane</keyword>
<evidence type="ECO:0000256" key="2">
    <source>
        <dbReference type="SAM" id="Phobius"/>
    </source>
</evidence>
<feature type="region of interest" description="Disordered" evidence="1">
    <location>
        <begin position="1"/>
        <end position="30"/>
    </location>
</feature>
<feature type="region of interest" description="Disordered" evidence="1">
    <location>
        <begin position="158"/>
        <end position="241"/>
    </location>
</feature>
<keyword evidence="2" id="KW-1133">Transmembrane helix</keyword>
<feature type="compositionally biased region" description="Basic and acidic residues" evidence="1">
    <location>
        <begin position="196"/>
        <end position="224"/>
    </location>
</feature>